<protein>
    <recommendedName>
        <fullName evidence="1">alkaline phosphatase</fullName>
        <ecNumber evidence="1">3.1.3.1</ecNumber>
    </recommendedName>
</protein>
<dbReference type="SUPFAM" id="SSF53649">
    <property type="entry name" value="Alkaline phosphatase-like"/>
    <property type="match status" value="2"/>
</dbReference>
<dbReference type="EMBL" id="VSRR010003350">
    <property type="protein sequence ID" value="MPC35809.1"/>
    <property type="molecule type" value="Genomic_DNA"/>
</dbReference>
<dbReference type="InterPro" id="IPR001952">
    <property type="entry name" value="Alkaline_phosphatase"/>
</dbReference>
<dbReference type="GO" id="GO:0004035">
    <property type="term" value="F:alkaline phosphatase activity"/>
    <property type="evidence" value="ECO:0007669"/>
    <property type="project" value="UniProtKB-EC"/>
</dbReference>
<dbReference type="Pfam" id="PF00245">
    <property type="entry name" value="Alk_phosphatase"/>
    <property type="match status" value="2"/>
</dbReference>
<gene>
    <name evidence="3" type="primary">ALPL</name>
    <name evidence="3" type="ORF">E2C01_029244</name>
</gene>
<dbReference type="PANTHER" id="PTHR11596:SF91">
    <property type="entry name" value="ALKALINE PHOSPHATASE-RELATED"/>
    <property type="match status" value="1"/>
</dbReference>
<dbReference type="OrthoDB" id="5818554at2759"/>
<dbReference type="AlphaFoldDB" id="A0A5B7ERQ4"/>
<feature type="binding site" evidence="2">
    <location>
        <position position="108"/>
    </location>
    <ligand>
        <name>Zn(2+)</name>
        <dbReference type="ChEBI" id="CHEBI:29105"/>
        <label>2</label>
    </ligand>
</feature>
<evidence type="ECO:0000256" key="1">
    <source>
        <dbReference type="ARBA" id="ARBA00012647"/>
    </source>
</evidence>
<evidence type="ECO:0000256" key="2">
    <source>
        <dbReference type="PIRSR" id="PIRSR601952-2"/>
    </source>
</evidence>
<proteinExistence type="predicted"/>
<keyword evidence="2" id="KW-0479">Metal-binding</keyword>
<dbReference type="Gene3D" id="3.40.720.10">
    <property type="entry name" value="Alkaline Phosphatase, subunit A"/>
    <property type="match status" value="2"/>
</dbReference>
<sequence>MSSAVAHAGRIDHAHHHNNARRALEEIAVLDDVVQNALNITSIKDTLIVLTADHSHVFTTICRTAVEAGNDQVRCVCDCQLLSVLTSNRKLQCECVFPTAGRMDHAHHYNIAARALDEVVRLDECVQAAMKLTSPSNTLLVVTADHSHTITFGGASVPRGNPVLGSFFSNTCHSSLNLSPVPLLDRQSG</sequence>
<evidence type="ECO:0000313" key="3">
    <source>
        <dbReference type="EMBL" id="MPC35809.1"/>
    </source>
</evidence>
<feature type="binding site" evidence="2">
    <location>
        <position position="145"/>
    </location>
    <ligand>
        <name>Zn(2+)</name>
        <dbReference type="ChEBI" id="CHEBI:29105"/>
        <label>2</label>
    </ligand>
</feature>
<reference evidence="3 4" key="1">
    <citation type="submission" date="2019-05" db="EMBL/GenBank/DDBJ databases">
        <title>Another draft genome of Portunus trituberculatus and its Hox gene families provides insights of decapod evolution.</title>
        <authorList>
            <person name="Jeong J.-H."/>
            <person name="Song I."/>
            <person name="Kim S."/>
            <person name="Choi T."/>
            <person name="Kim D."/>
            <person name="Ryu S."/>
            <person name="Kim W."/>
        </authorList>
    </citation>
    <scope>NUCLEOTIDE SEQUENCE [LARGE SCALE GENOMIC DNA]</scope>
    <source>
        <tissue evidence="3">Muscle</tissue>
    </source>
</reference>
<feature type="binding site" evidence="2">
    <location>
        <position position="146"/>
    </location>
    <ligand>
        <name>Zn(2+)</name>
        <dbReference type="ChEBI" id="CHEBI:29105"/>
        <label>2</label>
    </ligand>
</feature>
<dbReference type="Proteomes" id="UP000324222">
    <property type="component" value="Unassembled WGS sequence"/>
</dbReference>
<name>A0A5B7ERQ4_PORTR</name>
<evidence type="ECO:0000313" key="4">
    <source>
        <dbReference type="Proteomes" id="UP000324222"/>
    </source>
</evidence>
<dbReference type="EC" id="3.1.3.1" evidence="1"/>
<dbReference type="PANTHER" id="PTHR11596">
    <property type="entry name" value="ALKALINE PHOSPHATASE"/>
    <property type="match status" value="1"/>
</dbReference>
<accession>A0A5B7ERQ4</accession>
<keyword evidence="4" id="KW-1185">Reference proteome</keyword>
<comment type="cofactor">
    <cofactor evidence="2">
        <name>Zn(2+)</name>
        <dbReference type="ChEBI" id="CHEBI:29105"/>
    </cofactor>
    <text evidence="2">Binds 2 Zn(2+) ions.</text>
</comment>
<organism evidence="3 4">
    <name type="scientific">Portunus trituberculatus</name>
    <name type="common">Swimming crab</name>
    <name type="synonym">Neptunus trituberculatus</name>
    <dbReference type="NCBI Taxonomy" id="210409"/>
    <lineage>
        <taxon>Eukaryota</taxon>
        <taxon>Metazoa</taxon>
        <taxon>Ecdysozoa</taxon>
        <taxon>Arthropoda</taxon>
        <taxon>Crustacea</taxon>
        <taxon>Multicrustacea</taxon>
        <taxon>Malacostraca</taxon>
        <taxon>Eumalacostraca</taxon>
        <taxon>Eucarida</taxon>
        <taxon>Decapoda</taxon>
        <taxon>Pleocyemata</taxon>
        <taxon>Brachyura</taxon>
        <taxon>Eubrachyura</taxon>
        <taxon>Portunoidea</taxon>
        <taxon>Portunidae</taxon>
        <taxon>Portuninae</taxon>
        <taxon>Portunus</taxon>
    </lineage>
</organism>
<dbReference type="GO" id="GO:0046872">
    <property type="term" value="F:metal ion binding"/>
    <property type="evidence" value="ECO:0007669"/>
    <property type="project" value="UniProtKB-KW"/>
</dbReference>
<feature type="binding site" evidence="2">
    <location>
        <position position="104"/>
    </location>
    <ligand>
        <name>Zn(2+)</name>
        <dbReference type="ChEBI" id="CHEBI:29105"/>
        <label>2</label>
    </ligand>
</feature>
<keyword evidence="2" id="KW-0862">Zinc</keyword>
<comment type="caution">
    <text evidence="3">The sequence shown here is derived from an EMBL/GenBank/DDBJ whole genome shotgun (WGS) entry which is preliminary data.</text>
</comment>
<dbReference type="InterPro" id="IPR017850">
    <property type="entry name" value="Alkaline_phosphatase_core_sf"/>
</dbReference>